<comment type="subcellular location">
    <subcellularLocation>
        <location evidence="2">Membrane</location>
        <topology evidence="2">Multi-pass membrane protein</topology>
    </subcellularLocation>
</comment>
<comment type="similarity">
    <text evidence="3">Belongs to the glycosyl hydrolase 20 family.</text>
</comment>
<dbReference type="Pfam" id="PF07690">
    <property type="entry name" value="MFS_1"/>
    <property type="match status" value="1"/>
</dbReference>
<feature type="region of interest" description="Disordered" evidence="10">
    <location>
        <begin position="23"/>
        <end position="62"/>
    </location>
</feature>
<dbReference type="CDD" id="cd06562">
    <property type="entry name" value="GH20_HexA_HexB-like"/>
    <property type="match status" value="1"/>
</dbReference>
<evidence type="ECO:0000256" key="5">
    <source>
        <dbReference type="ARBA" id="ARBA00022729"/>
    </source>
</evidence>
<dbReference type="InterPro" id="IPR029019">
    <property type="entry name" value="HEX_eukaryotic_N"/>
</dbReference>
<dbReference type="GO" id="GO:0005975">
    <property type="term" value="P:carbohydrate metabolic process"/>
    <property type="evidence" value="ECO:0007669"/>
    <property type="project" value="InterPro"/>
</dbReference>
<evidence type="ECO:0000313" key="13">
    <source>
        <dbReference type="EMBL" id="PIA13885.1"/>
    </source>
</evidence>
<dbReference type="GO" id="GO:0030203">
    <property type="term" value="P:glycosaminoglycan metabolic process"/>
    <property type="evidence" value="ECO:0007669"/>
    <property type="project" value="TreeGrafter"/>
</dbReference>
<evidence type="ECO:0000259" key="12">
    <source>
        <dbReference type="PROSITE" id="PS50850"/>
    </source>
</evidence>
<evidence type="ECO:0000256" key="9">
    <source>
        <dbReference type="PIRSR" id="PIRSR625705-1"/>
    </source>
</evidence>
<evidence type="ECO:0000256" key="4">
    <source>
        <dbReference type="ARBA" id="ARBA00012663"/>
    </source>
</evidence>
<keyword evidence="8" id="KW-0326">Glycosidase</keyword>
<feature type="transmembrane region" description="Helical" evidence="11">
    <location>
        <begin position="179"/>
        <end position="200"/>
    </location>
</feature>
<feature type="transmembrane region" description="Helical" evidence="11">
    <location>
        <begin position="429"/>
        <end position="448"/>
    </location>
</feature>
<dbReference type="Pfam" id="PF00728">
    <property type="entry name" value="Glyco_hydro_20"/>
    <property type="match status" value="1"/>
</dbReference>
<dbReference type="EMBL" id="KZ303525">
    <property type="protein sequence ID" value="PIA13885.1"/>
    <property type="molecule type" value="Genomic_DNA"/>
</dbReference>
<dbReference type="SUPFAM" id="SSF55545">
    <property type="entry name" value="beta-N-acetylhexosaminidase-like domain"/>
    <property type="match status" value="1"/>
</dbReference>
<feature type="transmembrane region" description="Helical" evidence="11">
    <location>
        <begin position="76"/>
        <end position="105"/>
    </location>
</feature>
<keyword evidence="11" id="KW-1133">Transmembrane helix</keyword>
<dbReference type="Gene3D" id="3.20.20.80">
    <property type="entry name" value="Glycosidases"/>
    <property type="match status" value="1"/>
</dbReference>
<dbReference type="CDD" id="cd17352">
    <property type="entry name" value="MFS_MCT_SLC16"/>
    <property type="match status" value="1"/>
</dbReference>
<feature type="active site" description="Proton donor" evidence="9">
    <location>
        <position position="746"/>
    </location>
</feature>
<dbReference type="PROSITE" id="PS50850">
    <property type="entry name" value="MFS"/>
    <property type="match status" value="1"/>
</dbReference>
<feature type="transmembrane region" description="Helical" evidence="11">
    <location>
        <begin position="237"/>
        <end position="257"/>
    </location>
</feature>
<keyword evidence="11" id="KW-0472">Membrane</keyword>
<dbReference type="AlphaFoldDB" id="A0A2G5B4F6"/>
<feature type="transmembrane region" description="Helical" evidence="11">
    <location>
        <begin position="148"/>
        <end position="167"/>
    </location>
</feature>
<proteinExistence type="inferred from homology"/>
<reference evidence="13 14" key="1">
    <citation type="journal article" date="2015" name="Genome Biol. Evol.">
        <title>Phylogenomic analyses indicate that early fungi evolved digesting cell walls of algal ancestors of land plants.</title>
        <authorList>
            <person name="Chang Y."/>
            <person name="Wang S."/>
            <person name="Sekimoto S."/>
            <person name="Aerts A.L."/>
            <person name="Choi C."/>
            <person name="Clum A."/>
            <person name="LaButti K.M."/>
            <person name="Lindquist E.A."/>
            <person name="Yee Ngan C."/>
            <person name="Ohm R.A."/>
            <person name="Salamov A.A."/>
            <person name="Grigoriev I.V."/>
            <person name="Spatafora J.W."/>
            <person name="Berbee M.L."/>
        </authorList>
    </citation>
    <scope>NUCLEOTIDE SEQUENCE [LARGE SCALE GENOMIC DNA]</scope>
    <source>
        <strain evidence="13 14">NRRL 1564</strain>
    </source>
</reference>
<dbReference type="FunFam" id="3.20.20.80:FF:000063">
    <property type="entry name" value="Beta-hexosaminidase"/>
    <property type="match status" value="1"/>
</dbReference>
<sequence>MNKSNDSTPNTLQFSMGEGQAGFRRPSIFEPAPVLPPPSQSPKSCDSGSLTASGDNDAQELEKPNTTYNTLPNGGYGWVVVVCCFMLEFFAEGPVSAFGVFQNYYVNEKFKGKSSNATISLIGVLSSSSMAILGVVSGKLCERFGYKIVPLCGVFTLSLGYFLASFAHEPWHLLLTQGVLCGVGAALTFLPAVVVPAQWFDRHRGLATGAVSLGIGVGGIVWTEFDHLLIKKISVSWVLRLTSVIILAVCSASIMLIKTYRVSPTVSRVGVETLRNSNLFIFLTAAFFTGISSLVPFYYLPAYAKDIGISPSGGALITSVANAASLGGRVLGAVSSDYFGPLVVLLSAYALTTLSILFIWTTTHNFVGTMAFGIVFGLGYGATFTQTSTFVAKYFGVDTLPVFVGLYYTLSGIGYLFGPPIAGDFEIKIMKIAVALVGMLSCTMAWVWPLPRVFESGSNTTAVPHPTIITSYGTSTLLSDAIKRYSDLISREAFTPPADYKRGKFATSGELSTLQVNVESSDETLSLETDESYMLDVPTNGQATLSANTVYGAIRGLESFSQLLMSYEGARVVRNTPVHIEDKPVLAHRGIMLDTARNYYPVEDIKRTLDAMSYNKLNVFHWHIVDSQSWPLESKTYPDLQKNGAYASDMQYSYADVEDIIQYAKGRGIRVIPEFDMPGHMFIVGETYPEIMSCMNKQPNWDQYAAESPSGQLNIADPAATEFAVGIINEYSKLFIDEMFNLGGDEVNRKCWEEDTKVKEYLKNNANVTVETLLADFYTNVHGAVKKQKKVGISWEETLFHSEYTPPKDTIIQTWIDEQSIPKTVAKGYRSIASPSSSYYLDCGHGTWLPNSDGNSWCDPFKTWMHIYNFDAFANVTDSEQRKLIIGAEVTLWSEQSDTVTLDKYLWPRAAAMAETAWTGKTNADGHVRTTKEVTQRMHDHRFRMVGRGIGAEPLQPLWCVRNPGNCLLP</sequence>
<feature type="transmembrane region" description="Helical" evidence="11">
    <location>
        <begin position="117"/>
        <end position="136"/>
    </location>
</feature>
<dbReference type="SUPFAM" id="SSF51445">
    <property type="entry name" value="(Trans)glycosidases"/>
    <property type="match status" value="1"/>
</dbReference>
<feature type="transmembrane region" description="Helical" evidence="11">
    <location>
        <begin position="366"/>
        <end position="387"/>
    </location>
</feature>
<evidence type="ECO:0000256" key="1">
    <source>
        <dbReference type="ARBA" id="ARBA00001231"/>
    </source>
</evidence>
<organism evidence="13 14">
    <name type="scientific">Coemansia reversa (strain ATCC 12441 / NRRL 1564)</name>
    <dbReference type="NCBI Taxonomy" id="763665"/>
    <lineage>
        <taxon>Eukaryota</taxon>
        <taxon>Fungi</taxon>
        <taxon>Fungi incertae sedis</taxon>
        <taxon>Zoopagomycota</taxon>
        <taxon>Kickxellomycotina</taxon>
        <taxon>Kickxellomycetes</taxon>
        <taxon>Kickxellales</taxon>
        <taxon>Kickxellaceae</taxon>
        <taxon>Coemansia</taxon>
    </lineage>
</organism>
<evidence type="ECO:0000256" key="11">
    <source>
        <dbReference type="SAM" id="Phobius"/>
    </source>
</evidence>
<dbReference type="STRING" id="763665.A0A2G5B4F6"/>
<dbReference type="InterPro" id="IPR020846">
    <property type="entry name" value="MFS_dom"/>
</dbReference>
<dbReference type="GO" id="GO:0016020">
    <property type="term" value="C:membrane"/>
    <property type="evidence" value="ECO:0007669"/>
    <property type="project" value="UniProtKB-SubCell"/>
</dbReference>
<feature type="compositionally biased region" description="Polar residues" evidence="10">
    <location>
        <begin position="46"/>
        <end position="56"/>
    </location>
</feature>
<dbReference type="InterPro" id="IPR029018">
    <property type="entry name" value="Hex-like_dom2"/>
</dbReference>
<name>A0A2G5B4F6_COERN</name>
<dbReference type="SUPFAM" id="SSF103473">
    <property type="entry name" value="MFS general substrate transporter"/>
    <property type="match status" value="1"/>
</dbReference>
<gene>
    <name evidence="13" type="ORF">COEREDRAFT_10942</name>
</gene>
<dbReference type="InterPro" id="IPR036259">
    <property type="entry name" value="MFS_trans_sf"/>
</dbReference>
<feature type="transmembrane region" description="Helical" evidence="11">
    <location>
        <begin position="399"/>
        <end position="417"/>
    </location>
</feature>
<keyword evidence="14" id="KW-1185">Reference proteome</keyword>
<dbReference type="Pfam" id="PF14845">
    <property type="entry name" value="Glycohydro_20b2"/>
    <property type="match status" value="1"/>
</dbReference>
<feature type="transmembrane region" description="Helical" evidence="11">
    <location>
        <begin position="206"/>
        <end position="225"/>
    </location>
</feature>
<evidence type="ECO:0000256" key="6">
    <source>
        <dbReference type="ARBA" id="ARBA00022801"/>
    </source>
</evidence>
<dbReference type="InterPro" id="IPR025705">
    <property type="entry name" value="Beta_hexosaminidase_sua/sub"/>
</dbReference>
<dbReference type="Proteomes" id="UP000242474">
    <property type="component" value="Unassembled WGS sequence"/>
</dbReference>
<evidence type="ECO:0000256" key="7">
    <source>
        <dbReference type="ARBA" id="ARBA00023180"/>
    </source>
</evidence>
<evidence type="ECO:0000256" key="3">
    <source>
        <dbReference type="ARBA" id="ARBA00006285"/>
    </source>
</evidence>
<evidence type="ECO:0000256" key="10">
    <source>
        <dbReference type="SAM" id="MobiDB-lite"/>
    </source>
</evidence>
<comment type="catalytic activity">
    <reaction evidence="1">
        <text>Hydrolysis of terminal non-reducing N-acetyl-D-hexosamine residues in N-acetyl-beta-D-hexosaminides.</text>
        <dbReference type="EC" id="3.2.1.52"/>
    </reaction>
</comment>
<dbReference type="PANTHER" id="PTHR22600">
    <property type="entry name" value="BETA-HEXOSAMINIDASE"/>
    <property type="match status" value="1"/>
</dbReference>
<feature type="domain" description="Major facilitator superfamily (MFS) profile" evidence="12">
    <location>
        <begin position="80"/>
        <end position="453"/>
    </location>
</feature>
<evidence type="ECO:0000313" key="14">
    <source>
        <dbReference type="Proteomes" id="UP000242474"/>
    </source>
</evidence>
<feature type="transmembrane region" description="Helical" evidence="11">
    <location>
        <begin position="277"/>
        <end position="300"/>
    </location>
</feature>
<dbReference type="PRINTS" id="PR00738">
    <property type="entry name" value="GLHYDRLASE20"/>
</dbReference>
<dbReference type="InterPro" id="IPR015883">
    <property type="entry name" value="Glyco_hydro_20_cat"/>
</dbReference>
<dbReference type="EC" id="3.2.1.52" evidence="4"/>
<protein>
    <recommendedName>
        <fullName evidence="4">beta-N-acetylhexosaminidase</fullName>
        <ecNumber evidence="4">3.2.1.52</ecNumber>
    </recommendedName>
</protein>
<evidence type="ECO:0000256" key="2">
    <source>
        <dbReference type="ARBA" id="ARBA00004141"/>
    </source>
</evidence>
<dbReference type="PANTHER" id="PTHR22600:SF26">
    <property type="entry name" value="BETA-N-ACETYLHEXOSAMINIDASE"/>
    <property type="match status" value="1"/>
</dbReference>
<keyword evidence="5" id="KW-0732">Signal</keyword>
<evidence type="ECO:0000256" key="8">
    <source>
        <dbReference type="ARBA" id="ARBA00023295"/>
    </source>
</evidence>
<dbReference type="OrthoDB" id="428480at2759"/>
<dbReference type="Gene3D" id="3.30.379.10">
    <property type="entry name" value="Chitobiase/beta-hexosaminidase domain 2-like"/>
    <property type="match status" value="1"/>
</dbReference>
<accession>A0A2G5B4F6</accession>
<dbReference type="GO" id="GO:0004563">
    <property type="term" value="F:beta-N-acetylhexosaminidase activity"/>
    <property type="evidence" value="ECO:0007669"/>
    <property type="project" value="UniProtKB-EC"/>
</dbReference>
<keyword evidence="11" id="KW-0812">Transmembrane</keyword>
<dbReference type="GO" id="GO:0022857">
    <property type="term" value="F:transmembrane transporter activity"/>
    <property type="evidence" value="ECO:0007669"/>
    <property type="project" value="InterPro"/>
</dbReference>
<dbReference type="InterPro" id="IPR017853">
    <property type="entry name" value="GH"/>
</dbReference>
<dbReference type="Gene3D" id="1.20.1250.20">
    <property type="entry name" value="MFS general substrate transporter like domains"/>
    <property type="match status" value="2"/>
</dbReference>
<keyword evidence="7" id="KW-0325">Glycoprotein</keyword>
<feature type="transmembrane region" description="Helical" evidence="11">
    <location>
        <begin position="338"/>
        <end position="359"/>
    </location>
</feature>
<dbReference type="InterPro" id="IPR011701">
    <property type="entry name" value="MFS"/>
</dbReference>
<keyword evidence="6" id="KW-0378">Hydrolase</keyword>